<sequence length="85" mass="9927">MLMQQFLPIKIRSIMHPPTRAAINRELYVTLCLLEKQFPPSFFDVMIHLTVHLTREVIKGHMRNKNKPEDCIAGDSVAEETIEFF</sequence>
<evidence type="ECO:0000313" key="3">
    <source>
        <dbReference type="Proteomes" id="UP000235145"/>
    </source>
</evidence>
<dbReference type="AlphaFoldDB" id="A0A9R1WF69"/>
<feature type="domain" description="DUF4218" evidence="1">
    <location>
        <begin position="21"/>
        <end position="56"/>
    </location>
</feature>
<keyword evidence="3" id="KW-1185">Reference proteome</keyword>
<evidence type="ECO:0000259" key="1">
    <source>
        <dbReference type="Pfam" id="PF13960"/>
    </source>
</evidence>
<dbReference type="InterPro" id="IPR025452">
    <property type="entry name" value="DUF4218"/>
</dbReference>
<reference evidence="2 3" key="1">
    <citation type="journal article" date="2017" name="Nat. Commun.">
        <title>Genome assembly with in vitro proximity ligation data and whole-genome triplication in lettuce.</title>
        <authorList>
            <person name="Reyes-Chin-Wo S."/>
            <person name="Wang Z."/>
            <person name="Yang X."/>
            <person name="Kozik A."/>
            <person name="Arikit S."/>
            <person name="Song C."/>
            <person name="Xia L."/>
            <person name="Froenicke L."/>
            <person name="Lavelle D.O."/>
            <person name="Truco M.J."/>
            <person name="Xia R."/>
            <person name="Zhu S."/>
            <person name="Xu C."/>
            <person name="Xu H."/>
            <person name="Xu X."/>
            <person name="Cox K."/>
            <person name="Korf I."/>
            <person name="Meyers B.C."/>
            <person name="Michelmore R.W."/>
        </authorList>
    </citation>
    <scope>NUCLEOTIDE SEQUENCE [LARGE SCALE GENOMIC DNA]</scope>
    <source>
        <strain evidence="3">cv. Salinas</strain>
        <tissue evidence="2">Seedlings</tissue>
    </source>
</reference>
<name>A0A9R1WF69_LACSA</name>
<comment type="caution">
    <text evidence="2">The sequence shown here is derived from an EMBL/GenBank/DDBJ whole genome shotgun (WGS) entry which is preliminary data.</text>
</comment>
<evidence type="ECO:0000313" key="2">
    <source>
        <dbReference type="EMBL" id="KAJ0224191.1"/>
    </source>
</evidence>
<dbReference type="EMBL" id="NBSK02000001">
    <property type="protein sequence ID" value="KAJ0224191.1"/>
    <property type="molecule type" value="Genomic_DNA"/>
</dbReference>
<accession>A0A9R1WF69</accession>
<dbReference type="PANTHER" id="PTHR48258">
    <property type="entry name" value="DUF4218 DOMAIN-CONTAINING PROTEIN-RELATED"/>
    <property type="match status" value="1"/>
</dbReference>
<dbReference type="Pfam" id="PF13960">
    <property type="entry name" value="DUF4218"/>
    <property type="match status" value="1"/>
</dbReference>
<proteinExistence type="predicted"/>
<organism evidence="2 3">
    <name type="scientific">Lactuca sativa</name>
    <name type="common">Garden lettuce</name>
    <dbReference type="NCBI Taxonomy" id="4236"/>
    <lineage>
        <taxon>Eukaryota</taxon>
        <taxon>Viridiplantae</taxon>
        <taxon>Streptophyta</taxon>
        <taxon>Embryophyta</taxon>
        <taxon>Tracheophyta</taxon>
        <taxon>Spermatophyta</taxon>
        <taxon>Magnoliopsida</taxon>
        <taxon>eudicotyledons</taxon>
        <taxon>Gunneridae</taxon>
        <taxon>Pentapetalae</taxon>
        <taxon>asterids</taxon>
        <taxon>campanulids</taxon>
        <taxon>Asterales</taxon>
        <taxon>Asteraceae</taxon>
        <taxon>Cichorioideae</taxon>
        <taxon>Cichorieae</taxon>
        <taxon>Lactucinae</taxon>
        <taxon>Lactuca</taxon>
    </lineage>
</organism>
<dbReference type="Proteomes" id="UP000235145">
    <property type="component" value="Unassembled WGS sequence"/>
</dbReference>
<protein>
    <recommendedName>
        <fullName evidence="1">DUF4218 domain-containing protein</fullName>
    </recommendedName>
</protein>
<gene>
    <name evidence="2" type="ORF">LSAT_V11C100004950</name>
</gene>
<dbReference type="PANTHER" id="PTHR48258:SF9">
    <property type="entry name" value="OS01G0348150 PROTEIN"/>
    <property type="match status" value="1"/>
</dbReference>